<dbReference type="Proteomes" id="UP001168821">
    <property type="component" value="Unassembled WGS sequence"/>
</dbReference>
<protein>
    <recommendedName>
        <fullName evidence="2">NHR domain-containing protein</fullName>
    </recommendedName>
</protein>
<dbReference type="InterPro" id="IPR006573">
    <property type="entry name" value="NHR_dom"/>
</dbReference>
<dbReference type="PROSITE" id="PS51065">
    <property type="entry name" value="NHR"/>
    <property type="match status" value="1"/>
</dbReference>
<evidence type="ECO:0000313" key="4">
    <source>
        <dbReference type="Proteomes" id="UP001168821"/>
    </source>
</evidence>
<evidence type="ECO:0000313" key="3">
    <source>
        <dbReference type="EMBL" id="KAJ3656930.1"/>
    </source>
</evidence>
<gene>
    <name evidence="3" type="ORF">Zmor_015975</name>
</gene>
<reference evidence="3" key="1">
    <citation type="journal article" date="2023" name="G3 (Bethesda)">
        <title>Whole genome assemblies of Zophobas morio and Tenebrio molitor.</title>
        <authorList>
            <person name="Kaur S."/>
            <person name="Stinson S.A."/>
            <person name="diCenzo G.C."/>
        </authorList>
    </citation>
    <scope>NUCLEOTIDE SEQUENCE</scope>
    <source>
        <strain evidence="3">QUZm001</strain>
    </source>
</reference>
<accession>A0AA38MH12</accession>
<dbReference type="EMBL" id="JALNTZ010000004">
    <property type="protein sequence ID" value="KAJ3656930.1"/>
    <property type="molecule type" value="Genomic_DNA"/>
</dbReference>
<name>A0AA38MH12_9CUCU</name>
<dbReference type="PANTHER" id="PTHR12429">
    <property type="entry name" value="NEURALIZED"/>
    <property type="match status" value="1"/>
</dbReference>
<dbReference type="AlphaFoldDB" id="A0AA38MH12"/>
<dbReference type="SMART" id="SM00588">
    <property type="entry name" value="NEUZ"/>
    <property type="match status" value="1"/>
</dbReference>
<dbReference type="Gene3D" id="2.60.120.920">
    <property type="match status" value="1"/>
</dbReference>
<feature type="region of interest" description="Disordered" evidence="1">
    <location>
        <begin position="214"/>
        <end position="236"/>
    </location>
</feature>
<dbReference type="PANTHER" id="PTHR12429:SF6">
    <property type="entry name" value="PROTEIN NEURALIZED"/>
    <property type="match status" value="1"/>
</dbReference>
<feature type="compositionally biased region" description="Basic and acidic residues" evidence="1">
    <location>
        <begin position="220"/>
        <end position="230"/>
    </location>
</feature>
<proteinExistence type="predicted"/>
<evidence type="ECO:0000259" key="2">
    <source>
        <dbReference type="PROSITE" id="PS51065"/>
    </source>
</evidence>
<evidence type="ECO:0000256" key="1">
    <source>
        <dbReference type="SAM" id="MobiDB-lite"/>
    </source>
</evidence>
<dbReference type="InterPro" id="IPR037962">
    <property type="entry name" value="Neuralized"/>
</dbReference>
<keyword evidence="4" id="KW-1185">Reference proteome</keyword>
<sequence>MSQETPPLLRFHSVHSKNITLSQDKTIARRTHDFGFVFTSQPIQPDEKITIKFMEVSNRSALAAAFCFGITHKNPTDEPFEDVRNYTYLDLIKKMGFVALPLDKKLCSRNAIFAFKVTSSGELVFEVNGEGKNVKFDGKINTKVEMWGLVYFFENPVCIKLIRGLPQGEKREERVEDNGVVKVEEAPTAPAEPENVDERRTSIFGVVLKRVNSQTPSVDGEDRNGEESRGRCLTTV</sequence>
<organism evidence="3 4">
    <name type="scientific">Zophobas morio</name>
    <dbReference type="NCBI Taxonomy" id="2755281"/>
    <lineage>
        <taxon>Eukaryota</taxon>
        <taxon>Metazoa</taxon>
        <taxon>Ecdysozoa</taxon>
        <taxon>Arthropoda</taxon>
        <taxon>Hexapoda</taxon>
        <taxon>Insecta</taxon>
        <taxon>Pterygota</taxon>
        <taxon>Neoptera</taxon>
        <taxon>Endopterygota</taxon>
        <taxon>Coleoptera</taxon>
        <taxon>Polyphaga</taxon>
        <taxon>Cucujiformia</taxon>
        <taxon>Tenebrionidae</taxon>
        <taxon>Zophobas</taxon>
    </lineage>
</organism>
<dbReference type="GO" id="GO:0061630">
    <property type="term" value="F:ubiquitin protein ligase activity"/>
    <property type="evidence" value="ECO:0007669"/>
    <property type="project" value="TreeGrafter"/>
</dbReference>
<dbReference type="InterPro" id="IPR043136">
    <property type="entry name" value="B30.2/SPRY_sf"/>
</dbReference>
<feature type="domain" description="NHR" evidence="2">
    <location>
        <begin position="8"/>
        <end position="164"/>
    </location>
</feature>
<comment type="caution">
    <text evidence="3">The sequence shown here is derived from an EMBL/GenBank/DDBJ whole genome shotgun (WGS) entry which is preliminary data.</text>
</comment>
<dbReference type="Pfam" id="PF07177">
    <property type="entry name" value="Neuralized"/>
    <property type="match status" value="1"/>
</dbReference>